<dbReference type="PANTHER" id="PTHR26392">
    <property type="entry name" value="MITOGEN-ACTIVATED PROTEIN KINASE KINASE KINASE 7-RELATED"/>
    <property type="match status" value="1"/>
</dbReference>
<sequence length="228" mass="25948">MLASGTDIKETILRQYDEVISIFDNGGKLPASLRETVDKHHKRLVEKRKEFSEEFCQVVVSGDISAGKSSLLNFLIGRDVLPTSVRESRSVTCRLRYGTEKTAKLIDDSGNEIDDLKYDESNEALKRLKALLKGDEAVLGLSYIDIFLDKVSLQLFRIRKKVQELKQDGYTELCSESMLYVCSKWDQVDESEAEEVFDEVLSRLRSEGIEVREGQLMKLSVKKVEITL</sequence>
<feature type="domain" description="Dynamin N-terminal" evidence="1">
    <location>
        <begin position="58"/>
        <end position="115"/>
    </location>
</feature>
<dbReference type="PANTHER" id="PTHR26392:SF92">
    <property type="entry name" value="PROTEIN KINASE DOMAIN-CONTAINING PROTEIN"/>
    <property type="match status" value="1"/>
</dbReference>
<dbReference type="Gene3D" id="3.40.50.300">
    <property type="entry name" value="P-loop containing nucleotide triphosphate hydrolases"/>
    <property type="match status" value="1"/>
</dbReference>
<organism evidence="2">
    <name type="scientific">Magallana gigas</name>
    <name type="common">Pacific oyster</name>
    <name type="synonym">Crassostrea gigas</name>
    <dbReference type="NCBI Taxonomy" id="29159"/>
    <lineage>
        <taxon>Eukaryota</taxon>
        <taxon>Metazoa</taxon>
        <taxon>Spiralia</taxon>
        <taxon>Lophotrochozoa</taxon>
        <taxon>Mollusca</taxon>
        <taxon>Bivalvia</taxon>
        <taxon>Autobranchia</taxon>
        <taxon>Pteriomorphia</taxon>
        <taxon>Ostreida</taxon>
        <taxon>Ostreoidea</taxon>
        <taxon>Ostreidae</taxon>
        <taxon>Magallana</taxon>
    </lineage>
</organism>
<proteinExistence type="predicted"/>
<reference evidence="2" key="1">
    <citation type="journal article" date="2012" name="Nature">
        <title>The oyster genome reveals stress adaptation and complexity of shell formation.</title>
        <authorList>
            <person name="Zhang G."/>
            <person name="Fang X."/>
            <person name="Guo X."/>
            <person name="Li L."/>
            <person name="Luo R."/>
            <person name="Xu F."/>
            <person name="Yang P."/>
            <person name="Zhang L."/>
            <person name="Wang X."/>
            <person name="Qi H."/>
            <person name="Xiong Z."/>
            <person name="Que H."/>
            <person name="Xie Y."/>
            <person name="Holland P.W."/>
            <person name="Paps J."/>
            <person name="Zhu Y."/>
            <person name="Wu F."/>
            <person name="Chen Y."/>
            <person name="Wang J."/>
            <person name="Peng C."/>
            <person name="Meng J."/>
            <person name="Yang L."/>
            <person name="Liu J."/>
            <person name="Wen B."/>
            <person name="Zhang N."/>
            <person name="Huang Z."/>
            <person name="Zhu Q."/>
            <person name="Feng Y."/>
            <person name="Mount A."/>
            <person name="Hedgecock D."/>
            <person name="Xu Z."/>
            <person name="Liu Y."/>
            <person name="Domazet-Loso T."/>
            <person name="Du Y."/>
            <person name="Sun X."/>
            <person name="Zhang S."/>
            <person name="Liu B."/>
            <person name="Cheng P."/>
            <person name="Jiang X."/>
            <person name="Li J."/>
            <person name="Fan D."/>
            <person name="Wang W."/>
            <person name="Fu W."/>
            <person name="Wang T."/>
            <person name="Wang B."/>
            <person name="Zhang J."/>
            <person name="Peng Z."/>
            <person name="Li Y."/>
            <person name="Li N."/>
            <person name="Wang J."/>
            <person name="Chen M."/>
            <person name="He Y."/>
            <person name="Tan F."/>
            <person name="Song X."/>
            <person name="Zheng Q."/>
            <person name="Huang R."/>
            <person name="Yang H."/>
            <person name="Du X."/>
            <person name="Chen L."/>
            <person name="Yang M."/>
            <person name="Gaffney P.M."/>
            <person name="Wang S."/>
            <person name="Luo L."/>
            <person name="She Z."/>
            <person name="Ming Y."/>
            <person name="Huang W."/>
            <person name="Zhang S."/>
            <person name="Huang B."/>
            <person name="Zhang Y."/>
            <person name="Qu T."/>
            <person name="Ni P."/>
            <person name="Miao G."/>
            <person name="Wang J."/>
            <person name="Wang Q."/>
            <person name="Steinberg C.E."/>
            <person name="Wang H."/>
            <person name="Li N."/>
            <person name="Qian L."/>
            <person name="Zhang G."/>
            <person name="Li Y."/>
            <person name="Yang H."/>
            <person name="Liu X."/>
            <person name="Wang J."/>
            <person name="Yin Y."/>
            <person name="Wang J."/>
        </authorList>
    </citation>
    <scope>NUCLEOTIDE SEQUENCE [LARGE SCALE GENOMIC DNA]</scope>
    <source>
        <strain evidence="2">05x7-T-G4-1.051#20</strain>
    </source>
</reference>
<dbReference type="SUPFAM" id="SSF52540">
    <property type="entry name" value="P-loop containing nucleoside triphosphate hydrolases"/>
    <property type="match status" value="1"/>
</dbReference>
<dbReference type="InterPro" id="IPR027417">
    <property type="entry name" value="P-loop_NTPase"/>
</dbReference>
<evidence type="ECO:0000259" key="1">
    <source>
        <dbReference type="Pfam" id="PF00350"/>
    </source>
</evidence>
<protein>
    <recommendedName>
        <fullName evidence="1">Dynamin N-terminal domain-containing protein</fullName>
    </recommendedName>
</protein>
<evidence type="ECO:0000313" key="2">
    <source>
        <dbReference type="EMBL" id="EKC21235.1"/>
    </source>
</evidence>
<dbReference type="Pfam" id="PF00350">
    <property type="entry name" value="Dynamin_N"/>
    <property type="match status" value="1"/>
</dbReference>
<dbReference type="InterPro" id="IPR045063">
    <property type="entry name" value="Dynamin_N"/>
</dbReference>
<dbReference type="HOGENOM" id="CLU_1215809_0_0_1"/>
<gene>
    <name evidence="2" type="ORF">CGI_10004259</name>
</gene>
<dbReference type="EMBL" id="JH815911">
    <property type="protein sequence ID" value="EKC21235.1"/>
    <property type="molecule type" value="Genomic_DNA"/>
</dbReference>
<name>K1PXQ9_MAGGI</name>
<accession>K1PXQ9</accession>
<dbReference type="InParanoid" id="K1PXQ9"/>
<dbReference type="AlphaFoldDB" id="K1PXQ9"/>